<evidence type="ECO:0000256" key="4">
    <source>
        <dbReference type="ARBA" id="ARBA00022777"/>
    </source>
</evidence>
<dbReference type="InterPro" id="IPR000719">
    <property type="entry name" value="Prot_kinase_dom"/>
</dbReference>
<dbReference type="SMART" id="SM00220">
    <property type="entry name" value="S_TKc"/>
    <property type="match status" value="1"/>
</dbReference>
<feature type="compositionally biased region" description="Basic residues" evidence="7">
    <location>
        <begin position="551"/>
        <end position="560"/>
    </location>
</feature>
<dbReference type="InterPro" id="IPR050205">
    <property type="entry name" value="CDPK_Ser/Thr_kinases"/>
</dbReference>
<dbReference type="GO" id="GO:0004674">
    <property type="term" value="F:protein serine/threonine kinase activity"/>
    <property type="evidence" value="ECO:0007669"/>
    <property type="project" value="UniProtKB-KW"/>
</dbReference>
<dbReference type="EMBL" id="ATMH01009627">
    <property type="protein sequence ID" value="EPY19091.1"/>
    <property type="molecule type" value="Genomic_DNA"/>
</dbReference>
<dbReference type="Gene3D" id="1.10.510.10">
    <property type="entry name" value="Transferase(Phosphotransferase) domain 1"/>
    <property type="match status" value="1"/>
</dbReference>
<proteinExistence type="predicted"/>
<keyword evidence="2" id="KW-0808">Transferase</keyword>
<keyword evidence="4 9" id="KW-0418">Kinase</keyword>
<comment type="caution">
    <text evidence="9">The sequence shown here is derived from an EMBL/GenBank/DDBJ whole genome shotgun (WGS) entry which is preliminary data.</text>
</comment>
<name>S9UX87_9TRYP</name>
<dbReference type="PROSITE" id="PS00107">
    <property type="entry name" value="PROTEIN_KINASE_ATP"/>
    <property type="match status" value="1"/>
</dbReference>
<evidence type="ECO:0000256" key="5">
    <source>
        <dbReference type="ARBA" id="ARBA00022840"/>
    </source>
</evidence>
<feature type="domain" description="Protein kinase" evidence="8">
    <location>
        <begin position="15"/>
        <end position="284"/>
    </location>
</feature>
<dbReference type="FunFam" id="1.10.510.10:FF:000651">
    <property type="entry name" value="Serine/threonine-protein kinase RAD53"/>
    <property type="match status" value="1"/>
</dbReference>
<dbReference type="AlphaFoldDB" id="S9UX87"/>
<organism evidence="9 10">
    <name type="scientific">Strigomonas culicis</name>
    <dbReference type="NCBI Taxonomy" id="28005"/>
    <lineage>
        <taxon>Eukaryota</taxon>
        <taxon>Discoba</taxon>
        <taxon>Euglenozoa</taxon>
        <taxon>Kinetoplastea</taxon>
        <taxon>Metakinetoplastina</taxon>
        <taxon>Trypanosomatida</taxon>
        <taxon>Trypanosomatidae</taxon>
        <taxon>Strigomonadinae</taxon>
        <taxon>Strigomonas</taxon>
    </lineage>
</organism>
<accession>S9UX87</accession>
<dbReference type="PROSITE" id="PS00108">
    <property type="entry name" value="PROTEIN_KINASE_ST"/>
    <property type="match status" value="1"/>
</dbReference>
<evidence type="ECO:0000256" key="1">
    <source>
        <dbReference type="ARBA" id="ARBA00022527"/>
    </source>
</evidence>
<dbReference type="SUPFAM" id="SSF56112">
    <property type="entry name" value="Protein kinase-like (PK-like)"/>
    <property type="match status" value="1"/>
</dbReference>
<dbReference type="CDD" id="cd05117">
    <property type="entry name" value="STKc_CAMK"/>
    <property type="match status" value="1"/>
</dbReference>
<keyword evidence="5 6" id="KW-0067">ATP-binding</keyword>
<sequence length="560" mass="62982">MATAQPSKGHFKDSYTLNERIGKGAYAVVYGCTQNGTGRTYAVKVVDKSKTGPKDIDDLAHEINIMDEIGYHPHVVQVIQWFSTERHLYIVMDMLNGGMLFDRIVQMKHYTESHASQLINNLLQALAHVHSKGIIHRDLKPENLLLRYAANDVQSGAAHMTDVCLADFGLAGYIPSTTCCGSPSYIAPEVINVGYYRSSTVPYNEKCDIWSLGVITYILISGKMPFHGANFKETFFRIVQNKWEFVGDVWKQVTPSAVEFIRLCLTPDPERRPSAKALLAHTWIRDAQPEVHLSDSLEGLRKFNAQQKMRAAVRVFCWTQSLLGRLDRTPPFMRYLRHEDIYSTIVTHQSQTDPKKAHQVDYGRALRHGERGWRMQDCCTCTSEMVCRHIQNVHEYLFVGKRTMDVFPFIDELKMMRAEAEADLAESPKDATAAEKLRKTIYSIEAACVFSDELAKVPRDNLKPNLMLDGSRNNMFRTSGGSRAVVDSEQEEVAKKLAERFRARKANEAKKAMEVNPAVPIPAAPSPLAFKNAEKPATVQKTSSPTCSSGKSKKMGIGRC</sequence>
<dbReference type="PANTHER" id="PTHR24349">
    <property type="entry name" value="SERINE/THREONINE-PROTEIN KINASE"/>
    <property type="match status" value="1"/>
</dbReference>
<reference evidence="9 10" key="1">
    <citation type="journal article" date="2013" name="PLoS ONE">
        <title>Predicting the Proteins of Angomonas deanei, Strigomonas culicis and Their Respective Endosymbionts Reveals New Aspects of the Trypanosomatidae Family.</title>
        <authorList>
            <person name="Motta M.C."/>
            <person name="Martins A.C."/>
            <person name="de Souza S.S."/>
            <person name="Catta-Preta C.M."/>
            <person name="Silva R."/>
            <person name="Klein C.C."/>
            <person name="de Almeida L.G."/>
            <person name="de Lima Cunha O."/>
            <person name="Ciapina L.P."/>
            <person name="Brocchi M."/>
            <person name="Colabardini A.C."/>
            <person name="de Araujo Lima B."/>
            <person name="Machado C.R."/>
            <person name="de Almeida Soares C.M."/>
            <person name="Probst C.M."/>
            <person name="de Menezes C.B."/>
            <person name="Thompson C.E."/>
            <person name="Bartholomeu D.C."/>
            <person name="Gradia D.F."/>
            <person name="Pavoni D.P."/>
            <person name="Grisard E.C."/>
            <person name="Fantinatti-Garboggini F."/>
            <person name="Marchini F.K."/>
            <person name="Rodrigues-Luiz G.F."/>
            <person name="Wagner G."/>
            <person name="Goldman G.H."/>
            <person name="Fietto J.L."/>
            <person name="Elias M.C."/>
            <person name="Goldman M.H."/>
            <person name="Sagot M.F."/>
            <person name="Pereira M."/>
            <person name="Stoco P.H."/>
            <person name="de Mendonca-Neto R.P."/>
            <person name="Teixeira S.M."/>
            <person name="Maciel T.E."/>
            <person name="de Oliveira Mendes T.A."/>
            <person name="Urmenyi T.P."/>
            <person name="de Souza W."/>
            <person name="Schenkman S."/>
            <person name="de Vasconcelos A.T."/>
        </authorList>
    </citation>
    <scope>NUCLEOTIDE SEQUENCE [LARGE SCALE GENOMIC DNA]</scope>
</reference>
<evidence type="ECO:0000256" key="6">
    <source>
        <dbReference type="PROSITE-ProRule" id="PRU10141"/>
    </source>
</evidence>
<feature type="region of interest" description="Disordered" evidence="7">
    <location>
        <begin position="519"/>
        <end position="560"/>
    </location>
</feature>
<dbReference type="Proteomes" id="UP000015354">
    <property type="component" value="Unassembled WGS sequence"/>
</dbReference>
<dbReference type="GO" id="GO:0005524">
    <property type="term" value="F:ATP binding"/>
    <property type="evidence" value="ECO:0007669"/>
    <property type="project" value="UniProtKB-UniRule"/>
</dbReference>
<evidence type="ECO:0000259" key="8">
    <source>
        <dbReference type="PROSITE" id="PS50011"/>
    </source>
</evidence>
<keyword evidence="10" id="KW-1185">Reference proteome</keyword>
<dbReference type="InterPro" id="IPR017441">
    <property type="entry name" value="Protein_kinase_ATP_BS"/>
</dbReference>
<dbReference type="Pfam" id="PF00069">
    <property type="entry name" value="Pkinase"/>
    <property type="match status" value="1"/>
</dbReference>
<evidence type="ECO:0000313" key="10">
    <source>
        <dbReference type="Proteomes" id="UP000015354"/>
    </source>
</evidence>
<protein>
    <submittedName>
        <fullName evidence="9">Calcium/calmodulin-dependent protein kinase I</fullName>
    </submittedName>
</protein>
<evidence type="ECO:0000256" key="7">
    <source>
        <dbReference type="SAM" id="MobiDB-lite"/>
    </source>
</evidence>
<feature type="compositionally biased region" description="Polar residues" evidence="7">
    <location>
        <begin position="539"/>
        <end position="550"/>
    </location>
</feature>
<dbReference type="InterPro" id="IPR011009">
    <property type="entry name" value="Kinase-like_dom_sf"/>
</dbReference>
<dbReference type="PROSITE" id="PS50011">
    <property type="entry name" value="PROTEIN_KINASE_DOM"/>
    <property type="match status" value="1"/>
</dbReference>
<evidence type="ECO:0000256" key="2">
    <source>
        <dbReference type="ARBA" id="ARBA00022679"/>
    </source>
</evidence>
<evidence type="ECO:0000313" key="9">
    <source>
        <dbReference type="EMBL" id="EPY19091.1"/>
    </source>
</evidence>
<keyword evidence="3 6" id="KW-0547">Nucleotide-binding</keyword>
<feature type="binding site" evidence="6">
    <location>
        <position position="44"/>
    </location>
    <ligand>
        <name>ATP</name>
        <dbReference type="ChEBI" id="CHEBI:30616"/>
    </ligand>
</feature>
<keyword evidence="1" id="KW-0723">Serine/threonine-protein kinase</keyword>
<dbReference type="InterPro" id="IPR008271">
    <property type="entry name" value="Ser/Thr_kinase_AS"/>
</dbReference>
<gene>
    <name evidence="9" type="ORF">STCU_09627</name>
</gene>
<evidence type="ECO:0000256" key="3">
    <source>
        <dbReference type="ARBA" id="ARBA00022741"/>
    </source>
</evidence>
<dbReference type="Gene3D" id="3.30.200.20">
    <property type="entry name" value="Phosphorylase Kinase, domain 1"/>
    <property type="match status" value="1"/>
</dbReference>
<dbReference type="OrthoDB" id="40902at2759"/>